<reference evidence="1" key="1">
    <citation type="submission" date="2020-11" db="EMBL/GenBank/DDBJ databases">
        <title>Nocardia NEAU-351.nov., a novel actinomycete isolated from the cow dung.</title>
        <authorList>
            <person name="Zhang X."/>
        </authorList>
    </citation>
    <scope>NUCLEOTIDE SEQUENCE</scope>
    <source>
        <strain evidence="1">NEAU-351</strain>
    </source>
</reference>
<keyword evidence="2" id="KW-1185">Reference proteome</keyword>
<dbReference type="AlphaFoldDB" id="A0A931N2B6"/>
<evidence type="ECO:0000313" key="1">
    <source>
        <dbReference type="EMBL" id="MBH0775866.1"/>
    </source>
</evidence>
<proteinExistence type="predicted"/>
<sequence>MADAPLSLASPGRIFVHTTFGSDTLRRSALRFALRVARILVTSSVLAAAMVLSR</sequence>
<name>A0A931N2B6_9NOCA</name>
<protein>
    <submittedName>
        <fullName evidence="1">Uncharacterized protein</fullName>
    </submittedName>
</protein>
<evidence type="ECO:0000313" key="2">
    <source>
        <dbReference type="Proteomes" id="UP000655751"/>
    </source>
</evidence>
<dbReference type="RefSeq" id="WP_196148179.1">
    <property type="nucleotide sequence ID" value="NZ_JADMLG010000002.1"/>
</dbReference>
<gene>
    <name evidence="1" type="ORF">IT779_06155</name>
</gene>
<accession>A0A931N2B6</accession>
<organism evidence="1 2">
    <name type="scientific">Nocardia bovistercoris</name>
    <dbReference type="NCBI Taxonomy" id="2785916"/>
    <lineage>
        <taxon>Bacteria</taxon>
        <taxon>Bacillati</taxon>
        <taxon>Actinomycetota</taxon>
        <taxon>Actinomycetes</taxon>
        <taxon>Mycobacteriales</taxon>
        <taxon>Nocardiaceae</taxon>
        <taxon>Nocardia</taxon>
    </lineage>
</organism>
<comment type="caution">
    <text evidence="1">The sequence shown here is derived from an EMBL/GenBank/DDBJ whole genome shotgun (WGS) entry which is preliminary data.</text>
</comment>
<dbReference type="EMBL" id="JADMLG010000002">
    <property type="protein sequence ID" value="MBH0775866.1"/>
    <property type="molecule type" value="Genomic_DNA"/>
</dbReference>
<dbReference type="Proteomes" id="UP000655751">
    <property type="component" value="Unassembled WGS sequence"/>
</dbReference>